<evidence type="ECO:0000313" key="2">
    <source>
        <dbReference type="EMBL" id="HIR61193.1"/>
    </source>
</evidence>
<evidence type="ECO:0000313" key="3">
    <source>
        <dbReference type="Proteomes" id="UP000824241"/>
    </source>
</evidence>
<dbReference type="PANTHER" id="PTHR42887">
    <property type="entry name" value="OS12G0638800 PROTEIN"/>
    <property type="match status" value="1"/>
</dbReference>
<dbReference type="SUPFAM" id="SSF51905">
    <property type="entry name" value="FAD/NAD(P)-binding domain"/>
    <property type="match status" value="1"/>
</dbReference>
<dbReference type="PANTHER" id="PTHR42887:SF2">
    <property type="entry name" value="OS12G0638800 PROTEIN"/>
    <property type="match status" value="1"/>
</dbReference>
<dbReference type="Gene3D" id="3.50.50.60">
    <property type="entry name" value="FAD/NAD(P)-binding domain"/>
    <property type="match status" value="1"/>
</dbReference>
<feature type="domain" description="RsdA/BaiN/AoA(So)-like Rossmann fold-like" evidence="1">
    <location>
        <begin position="2"/>
        <end position="56"/>
    </location>
</feature>
<dbReference type="EMBL" id="DVHA01000204">
    <property type="protein sequence ID" value="HIR61193.1"/>
    <property type="molecule type" value="Genomic_DNA"/>
</dbReference>
<protein>
    <submittedName>
        <fullName evidence="2">NAD(P)/FAD-dependent oxidoreductase</fullName>
    </submittedName>
</protein>
<dbReference type="InterPro" id="IPR036188">
    <property type="entry name" value="FAD/NAD-bd_sf"/>
</dbReference>
<gene>
    <name evidence="2" type="ORF">IAB37_06445</name>
</gene>
<dbReference type="InterPro" id="IPR057661">
    <property type="entry name" value="RsdA/BaiN/AoA(So)_Rossmann"/>
</dbReference>
<comment type="caution">
    <text evidence="2">The sequence shown here is derived from an EMBL/GenBank/DDBJ whole genome shotgun (WGS) entry which is preliminary data.</text>
</comment>
<proteinExistence type="predicted"/>
<dbReference type="InterPro" id="IPR004792">
    <property type="entry name" value="BaiN-like"/>
</dbReference>
<dbReference type="Pfam" id="PF03486">
    <property type="entry name" value="HI0933_like"/>
    <property type="match status" value="1"/>
</dbReference>
<feature type="non-terminal residue" evidence="2">
    <location>
        <position position="1"/>
    </location>
</feature>
<dbReference type="AlphaFoldDB" id="A0A9D1J560"/>
<dbReference type="Proteomes" id="UP000824241">
    <property type="component" value="Unassembled WGS sequence"/>
</dbReference>
<name>A0A9D1J560_9FIRM</name>
<sequence length="67" mass="6922">AQVTQGGAVTAEFHAGSMESKLVRGLYACGEVLDIDGDCGGFNLQWAWSSGRLAGESCGRSLVKSEG</sequence>
<evidence type="ECO:0000259" key="1">
    <source>
        <dbReference type="Pfam" id="PF03486"/>
    </source>
</evidence>
<accession>A0A9D1J560</accession>
<reference evidence="2" key="2">
    <citation type="journal article" date="2021" name="PeerJ">
        <title>Extensive microbial diversity within the chicken gut microbiome revealed by metagenomics and culture.</title>
        <authorList>
            <person name="Gilroy R."/>
            <person name="Ravi A."/>
            <person name="Getino M."/>
            <person name="Pursley I."/>
            <person name="Horton D.L."/>
            <person name="Alikhan N.F."/>
            <person name="Baker D."/>
            <person name="Gharbi K."/>
            <person name="Hall N."/>
            <person name="Watson M."/>
            <person name="Adriaenssens E.M."/>
            <person name="Foster-Nyarko E."/>
            <person name="Jarju S."/>
            <person name="Secka A."/>
            <person name="Antonio M."/>
            <person name="Oren A."/>
            <person name="Chaudhuri R.R."/>
            <person name="La Ragione R."/>
            <person name="Hildebrand F."/>
            <person name="Pallen M.J."/>
        </authorList>
    </citation>
    <scope>NUCLEOTIDE SEQUENCE</scope>
    <source>
        <strain evidence="2">CHK189-12415</strain>
    </source>
</reference>
<organism evidence="2 3">
    <name type="scientific">Candidatus Faecivivens stercoravium</name>
    <dbReference type="NCBI Taxonomy" id="2840803"/>
    <lineage>
        <taxon>Bacteria</taxon>
        <taxon>Bacillati</taxon>
        <taxon>Bacillota</taxon>
        <taxon>Clostridia</taxon>
        <taxon>Eubacteriales</taxon>
        <taxon>Oscillospiraceae</taxon>
        <taxon>Oscillospiraceae incertae sedis</taxon>
        <taxon>Candidatus Faecivivens</taxon>
    </lineage>
</organism>
<reference evidence="2" key="1">
    <citation type="submission" date="2020-10" db="EMBL/GenBank/DDBJ databases">
        <authorList>
            <person name="Gilroy R."/>
        </authorList>
    </citation>
    <scope>NUCLEOTIDE SEQUENCE</scope>
    <source>
        <strain evidence="2">CHK189-12415</strain>
    </source>
</reference>